<dbReference type="Pfam" id="PF00672">
    <property type="entry name" value="HAMP"/>
    <property type="match status" value="1"/>
</dbReference>
<dbReference type="RefSeq" id="WP_281763216.1">
    <property type="nucleotide sequence ID" value="NZ_AP026709.1"/>
</dbReference>
<sequence>MKRWPIAFKLTLFILSCAFVIVGAIVGYNYYYSRDIILRQTRDNSRLLARETAGSIDATLYSVQKVAENIAFSLEDATMTSQEILELNRRVLANNPEIYGMAIAFEPYSLEPDKLYFAPYYFRSGGRIGFTMLGDAKYRYFYMDWYQLPKELGHPVWTEPYFDEGGGGVVMATYAVPFFRTKNGKTTFAGVVTADISLSKLQERVAKIRIFDTGYAFLLSRHGTFITHPDRRLVMNQTIFSLAEELGSDRLRKLGQDMLSGVTSFVAAGKAINDQECYLYSKGLEYGGWSLGILFPKDEMLADVHSLSKTMGLIGLAGFALLAFVTMGIARRITHPLRQLSGAAREIASGDLDVMLPEISSRDEVGDLTDSFRYMKASLKEFIQDLTSTTAAKERIESELRIAREIQMGILPKLFPAFPERKEFEVFASIEPAKEVGGDLYDFFFVDEKHFCFLVGDVSGKGVPAAFFMAVTKTLLKVVSEKGLNPGEVLTKVNADLSADNESCMFVTLFLAVMNIETGEIKYANAGHNPPVFMPCGGTPEWIPPFGEPVAGIMEDMEYSTKTMTMKKGDIMFIYTDGVTEAMNPDKKLYSEDRLMNLLVSMEEPFAPKLVKDVNSSIKEFTLGAEQSDDITMLAMQFMGKC</sequence>
<dbReference type="PANTHER" id="PTHR43156">
    <property type="entry name" value="STAGE II SPORULATION PROTEIN E-RELATED"/>
    <property type="match status" value="1"/>
</dbReference>
<keyword evidence="1" id="KW-0378">Hydrolase</keyword>
<protein>
    <recommendedName>
        <fullName evidence="3">HAMP domain-containing protein</fullName>
    </recommendedName>
</protein>
<dbReference type="CDD" id="cd12912">
    <property type="entry name" value="PDC2_MCP_like"/>
    <property type="match status" value="1"/>
</dbReference>
<accession>A0ABM8B0P1</accession>
<dbReference type="Gene3D" id="3.60.40.10">
    <property type="entry name" value="PPM-type phosphatase domain"/>
    <property type="match status" value="1"/>
</dbReference>
<reference evidence="4 5" key="1">
    <citation type="submission" date="2022-08" db="EMBL/GenBank/DDBJ databases">
        <title>Genome Sequence of the sulphate-reducing bacterium, Pseudodesulfovibrio sp. SYK.</title>
        <authorList>
            <person name="Kondo R."/>
            <person name="Kataoka T."/>
        </authorList>
    </citation>
    <scope>NUCLEOTIDE SEQUENCE [LARGE SCALE GENOMIC DNA]</scope>
    <source>
        <strain evidence="4 5">SYK</strain>
    </source>
</reference>
<dbReference type="Pfam" id="PF07228">
    <property type="entry name" value="SpoIIE"/>
    <property type="match status" value="1"/>
</dbReference>
<dbReference type="SMART" id="SM00304">
    <property type="entry name" value="HAMP"/>
    <property type="match status" value="1"/>
</dbReference>
<dbReference type="InterPro" id="IPR001932">
    <property type="entry name" value="PPM-type_phosphatase-like_dom"/>
</dbReference>
<dbReference type="InterPro" id="IPR036457">
    <property type="entry name" value="PPM-type-like_dom_sf"/>
</dbReference>
<organism evidence="4 5">
    <name type="scientific">Pseudodesulfovibrio nedwellii</name>
    <dbReference type="NCBI Taxonomy" id="2973072"/>
    <lineage>
        <taxon>Bacteria</taxon>
        <taxon>Pseudomonadati</taxon>
        <taxon>Thermodesulfobacteriota</taxon>
        <taxon>Desulfovibrionia</taxon>
        <taxon>Desulfovibrionales</taxon>
        <taxon>Desulfovibrionaceae</taxon>
    </lineage>
</organism>
<dbReference type="CDD" id="cd12913">
    <property type="entry name" value="PDC1_MCP_like"/>
    <property type="match status" value="1"/>
</dbReference>
<feature type="domain" description="HAMP" evidence="3">
    <location>
        <begin position="331"/>
        <end position="384"/>
    </location>
</feature>
<name>A0ABM8B0P1_9BACT</name>
<dbReference type="SMART" id="SM00331">
    <property type="entry name" value="PP2C_SIG"/>
    <property type="match status" value="1"/>
</dbReference>
<evidence type="ECO:0000259" key="3">
    <source>
        <dbReference type="PROSITE" id="PS50885"/>
    </source>
</evidence>
<dbReference type="CDD" id="cd06225">
    <property type="entry name" value="HAMP"/>
    <property type="match status" value="1"/>
</dbReference>
<dbReference type="Proteomes" id="UP001317742">
    <property type="component" value="Chromosome"/>
</dbReference>
<proteinExistence type="predicted"/>
<dbReference type="Pfam" id="PF22673">
    <property type="entry name" value="MCP-like_PDC_1"/>
    <property type="match status" value="1"/>
</dbReference>
<dbReference type="SUPFAM" id="SSF158472">
    <property type="entry name" value="HAMP domain-like"/>
    <property type="match status" value="1"/>
</dbReference>
<dbReference type="InterPro" id="IPR003660">
    <property type="entry name" value="HAMP_dom"/>
</dbReference>
<dbReference type="Gene3D" id="6.10.340.10">
    <property type="match status" value="1"/>
</dbReference>
<evidence type="ECO:0000313" key="4">
    <source>
        <dbReference type="EMBL" id="BDQ37363.1"/>
    </source>
</evidence>
<dbReference type="PANTHER" id="PTHR43156:SF2">
    <property type="entry name" value="STAGE II SPORULATION PROTEIN E"/>
    <property type="match status" value="1"/>
</dbReference>
<gene>
    <name evidence="4" type="ORF">SYK_17230</name>
</gene>
<dbReference type="Gene3D" id="3.30.450.20">
    <property type="entry name" value="PAS domain"/>
    <property type="match status" value="2"/>
</dbReference>
<evidence type="ECO:0000313" key="5">
    <source>
        <dbReference type="Proteomes" id="UP001317742"/>
    </source>
</evidence>
<dbReference type="InterPro" id="IPR052016">
    <property type="entry name" value="Bact_Sigma-Reg"/>
</dbReference>
<feature type="transmembrane region" description="Helical" evidence="2">
    <location>
        <begin position="12"/>
        <end position="32"/>
    </location>
</feature>
<keyword evidence="2" id="KW-0472">Membrane</keyword>
<keyword evidence="2" id="KW-0812">Transmembrane</keyword>
<dbReference type="SUPFAM" id="SSF81606">
    <property type="entry name" value="PP2C-like"/>
    <property type="match status" value="1"/>
</dbReference>
<feature type="transmembrane region" description="Helical" evidence="2">
    <location>
        <begin position="311"/>
        <end position="330"/>
    </location>
</feature>
<evidence type="ECO:0000256" key="2">
    <source>
        <dbReference type="SAM" id="Phobius"/>
    </source>
</evidence>
<dbReference type="EMBL" id="AP026709">
    <property type="protein sequence ID" value="BDQ37363.1"/>
    <property type="molecule type" value="Genomic_DNA"/>
</dbReference>
<keyword evidence="5" id="KW-1185">Reference proteome</keyword>
<keyword evidence="2" id="KW-1133">Transmembrane helix</keyword>
<evidence type="ECO:0000256" key="1">
    <source>
        <dbReference type="ARBA" id="ARBA00022801"/>
    </source>
</evidence>
<dbReference type="PROSITE" id="PS50885">
    <property type="entry name" value="HAMP"/>
    <property type="match status" value="1"/>
</dbReference>